<comment type="caution">
    <text evidence="1">The sequence shown here is derived from an EMBL/GenBank/DDBJ whole genome shotgun (WGS) entry which is preliminary data.</text>
</comment>
<dbReference type="Proteomes" id="UP001157502">
    <property type="component" value="Chromosome 13"/>
</dbReference>
<protein>
    <submittedName>
        <fullName evidence="1">Uncharacterized protein</fullName>
    </submittedName>
</protein>
<accession>A0ACC2GI48</accession>
<gene>
    <name evidence="1" type="ORF">DPEC_G00167860</name>
</gene>
<reference evidence="1" key="1">
    <citation type="submission" date="2021-05" db="EMBL/GenBank/DDBJ databases">
        <authorList>
            <person name="Pan Q."/>
            <person name="Jouanno E."/>
            <person name="Zahm M."/>
            <person name="Klopp C."/>
            <person name="Cabau C."/>
            <person name="Louis A."/>
            <person name="Berthelot C."/>
            <person name="Parey E."/>
            <person name="Roest Crollius H."/>
            <person name="Montfort J."/>
            <person name="Robinson-Rechavi M."/>
            <person name="Bouchez O."/>
            <person name="Lampietro C."/>
            <person name="Lopez Roques C."/>
            <person name="Donnadieu C."/>
            <person name="Postlethwait J."/>
            <person name="Bobe J."/>
            <person name="Dillon D."/>
            <person name="Chandos A."/>
            <person name="von Hippel F."/>
            <person name="Guiguen Y."/>
        </authorList>
    </citation>
    <scope>NUCLEOTIDE SEQUENCE</scope>
    <source>
        <strain evidence="1">YG-Jan2019</strain>
    </source>
</reference>
<name>A0ACC2GI48_DALPE</name>
<keyword evidence="2" id="KW-1185">Reference proteome</keyword>
<dbReference type="EMBL" id="CM055740">
    <property type="protein sequence ID" value="KAJ8003287.1"/>
    <property type="molecule type" value="Genomic_DNA"/>
</dbReference>
<organism evidence="1 2">
    <name type="scientific">Dallia pectoralis</name>
    <name type="common">Alaska blackfish</name>
    <dbReference type="NCBI Taxonomy" id="75939"/>
    <lineage>
        <taxon>Eukaryota</taxon>
        <taxon>Metazoa</taxon>
        <taxon>Chordata</taxon>
        <taxon>Craniata</taxon>
        <taxon>Vertebrata</taxon>
        <taxon>Euteleostomi</taxon>
        <taxon>Actinopterygii</taxon>
        <taxon>Neopterygii</taxon>
        <taxon>Teleostei</taxon>
        <taxon>Protacanthopterygii</taxon>
        <taxon>Esociformes</taxon>
        <taxon>Umbridae</taxon>
        <taxon>Dallia</taxon>
    </lineage>
</organism>
<proteinExistence type="predicted"/>
<evidence type="ECO:0000313" key="2">
    <source>
        <dbReference type="Proteomes" id="UP001157502"/>
    </source>
</evidence>
<evidence type="ECO:0000313" key="1">
    <source>
        <dbReference type="EMBL" id="KAJ8003287.1"/>
    </source>
</evidence>
<sequence length="1485" mass="163722">MCMSASSFKMSGLPQNNLKEQLERHSNAAQSKLSLCKPKPGIFCFKKKSTSGITKVEVPTKVNSSNGLTSRSVNVPHDHAVTKPTLTFSTKHERPLAKVNFSSVVSKSKSAVINPLLNPFSVSKPISSVSAAAHSTALTKPESPITGHNGRVRDSGLICFDAPSDEWEDFNDFETPVKGTSKTPSPRISGQSGKRTPGYNINKVNSNAHKSDKYIPIQVLNAKEISHIGKKSSPTGTGQCITMKDSQDGLDFINTVPRDGPSQDPAEWEGWKVDDSPIKINKRHHPAPDVPVLKDRKQNVTASNMPVLEDRKQNVTAPDMSVLKDRKQNVTAPDVGPVGENIDHLSEWSHKDVIDLNDNSDEDLDFIPPSPSPENSGHSISTKDTSLKSSGSTVSRDISSVSARESVSSLQNVSGWSIKDTRVPNPTSDGKLLSIMETICALVDSIPEQDLIGLSCGTELLVQRAHRKRLISTRASVTSVMTQQADNRVLEHKLNEKPGFMFATPVSTTCLSKNKGQSCIQTPSFTRSSFISGDYERSVFEDTDCMINDVHTTGGSGSPNKEKSFTGGQSYCDSPSNYSISTTSTRDVKQHLFSQNRPTVPNAGLSCGPAAVAQPVTEPDNAFIDDFDIDDFNDSDIPDYFDEPPTSNPNSTSRQDSIAVTKSVCNSGPSALALQKTAPASVAKPPKITSPEPTYRNPAHDRFRGFNFPHCPEMMKIFHKRFGLHQFRFNQLEAINATLLGEDTFILMPTGGGKSLCYQLPACVCAGVTVVISPLKSLIVDQVQKLTTLDIPATSLSGEKSDSDAARIYMQLSKKDPLIKLLYATPEKVCASGRMISALSNLYDRGLLARFVIDEAHCVSQWGHDFRPDYKRMHELRQKFPKVPIMALTATATPRVQKDILNQLQMTRPQVFTMSFNRNNLKYYVLPKKPKKVDEDCIDWIKKHYPRDSGIVYCLSRNDCDTMADRLQRAGLLALSYHAGLKDSDREYVQNKWINQDGCQVMCATIAFGMGIDKPDVRYVIHASLPKSVEGYYQESGRAGRDGDISHCILFYSYTDVIRIKRIISMDKDGNHLTKATHMNNLHSMVHFCENLMDCRRQQLLAYFGEHTFNAAFCKEHPDVICDNCSRPNQYKARNVTEDVKKIVRFVQENCEKVGSRCSKSANQNRLTLNMLVDIFLGSKSARIQSGMFGIGKAYSKHNAERLFKKLVLDHLLVEDLYIAAHSQAIAYISAGPKAINVLGGNMQVEFYETESASSIRKHKAAVAKDVSKREEMVQKCLQELTDLCKRLGKVFGIHYYNIFSPATLKKIAETLSADADVLLTIDGVTEDKLDKYGAEVIELLQKYSEWKLPVEEQSDSTGAGSMAWIDTRQGDVEGNNCDEDQGSSTYFNSDGGRGRKRKKAPAFKKSKKRKASTNSDSRGGYSSTGSWTGSNSRGGSKGRGFAGRGSMTSAATSRPSGRRPGFMTLPTPQTNSRTFLKPAFSLLD</sequence>